<sequence>MDDPTPKLLTISDLIHRNRPFTATASLHSLLPGRPISPIPKPKPKPPNPTHSNPNHNPKTLTPLNNLTTIIGTLTLPMNTSPRNPKPNFRCPYNNCLQFSDDSASICCDVLDLDVRIIGKKIRVLAWNFIPLERGGWFLEIIKWSFLESSGLGLGRCSNVDTFPLVSGSSSTTTEDDPKAQIRIHGALEFISPVSVVPCNKGGVNSNLRGFLLQVIACKRKICSSKSSKLVLNDSIPEHDTHSYTKPVFVYFCGSASYWHPVITKLIGKIVMVSGLQKKSVYIGKEESRLMYVTTEKSALHLSRLSKKWVLREKRVMEGKGECGSYKGVIRGVYMEGMVVELDNEVWLLLTDHLLTPPHSLRVGALISVRNVHFVNPKFSWKKMLILGACFKTSIVVESFSPLETGSHVVSQSYLSKKVSQSQSMLGKFVESLVFSARLWVLLVISSFGKKFSGMTNEEILGSEHKEGLAQVYASLHLPSPVFRSRLGLFTEVCNHDQCGCGTEVYSNNFKLVMPISSFICHCEATWMRMLQRENDCKNICENNQFNLQSCEGRFYGRSIKKIITSEDMGISLLGSLKISPSSGRLQLVDATGSIDVLIPDLPSTWNTHSIYEVIDYSLIIEGEPHLIDHLGLLDDESISCRSIFQCIPRARDINLAVYIYFHLRDTTCRNLPFYPCIDKKDDFEKLEGGAFHLLRVTHRFPVLHKLNGDMAVSNTSSLFVEAVILPWDLFLNGDGLPTKVSTEQLEEPMECCAGENYQEHASLKRRKIDHTSIRALSAGVMYDCSKTDCGLSSCSNSYAQFNEELMSYNLSSYHKISCLITVRGVNCNSIVSSGTLQCTSPSLNGGGGGGCRPSARKVLLEIKSESFFKYQFLQIGGYYITKHHGYDSFCKKGSDYVSDVKVLINSGIHMWSLSYAFDEVFTDSNSSDHRVFSSSSFSNNEALSENKLKHLQVFTENSPSTCSDVHIIFPANVRDILEANLEGLEDGLVKPIVPPKEITNDSLSMASTNCSCLFPEGNLSSLRGQVVSFYSMDHSSIDAHLSCESLGDILQTRFFQGVIRSFCIHVLVDHHIVRICGSLNKRAIPIGFGPGAYATFHRILDRGGKNSFMLTPVTFIEINSISAVSEPYNDKYIDSWPASDVHNDAAPDTASSGLISDLIQRVDCKPMRFRCRVVAIHMLVLEKRRNVKYDDLQSKDTSRKPFVDIPFAGFVLDDGSSSSFCWANAERAATLLRLHEKLPQGAFENSGWTSKWAQIGDNTCSTIIYHIERIIRNHDRITVKNHGSMFDSSYQDLAVSVSSDNALSCSDENLLKFIIFNACSGTFWNVVASVMDSSTVRQLGKEHLSGMETTVHAIQNIRAMEVCYSNPLTDGRNLIQEMLNR</sequence>
<keyword evidence="7" id="KW-0238">DNA-binding</keyword>
<dbReference type="GO" id="GO:0003697">
    <property type="term" value="F:single-stranded DNA binding"/>
    <property type="evidence" value="ECO:0007669"/>
    <property type="project" value="TreeGrafter"/>
</dbReference>
<dbReference type="GO" id="GO:0045740">
    <property type="term" value="P:positive regulation of DNA replication"/>
    <property type="evidence" value="ECO:0007669"/>
    <property type="project" value="TreeGrafter"/>
</dbReference>
<protein>
    <recommendedName>
        <fullName evidence="4">CST complex subunit CTC1</fullName>
    </recommendedName>
</protein>
<dbReference type="InterPro" id="IPR028262">
    <property type="entry name" value="CTC1_plant"/>
</dbReference>
<accession>A0AAN7FY41</accession>
<dbReference type="PANTHER" id="PTHR14865">
    <property type="entry name" value="CST COMPLEX SUBUNIT CTC1"/>
    <property type="match status" value="1"/>
</dbReference>
<evidence type="ECO:0000313" key="11">
    <source>
        <dbReference type="Proteomes" id="UP001324115"/>
    </source>
</evidence>
<dbReference type="Pfam" id="PF15491">
    <property type="entry name" value="CTC1_2"/>
    <property type="match status" value="1"/>
</dbReference>
<organism evidence="10 11">
    <name type="scientific">Quercus rubra</name>
    <name type="common">Northern red oak</name>
    <name type="synonym">Quercus borealis</name>
    <dbReference type="NCBI Taxonomy" id="3512"/>
    <lineage>
        <taxon>Eukaryota</taxon>
        <taxon>Viridiplantae</taxon>
        <taxon>Streptophyta</taxon>
        <taxon>Embryophyta</taxon>
        <taxon>Tracheophyta</taxon>
        <taxon>Spermatophyta</taxon>
        <taxon>Magnoliopsida</taxon>
        <taxon>eudicotyledons</taxon>
        <taxon>Gunneridae</taxon>
        <taxon>Pentapetalae</taxon>
        <taxon>rosids</taxon>
        <taxon>fabids</taxon>
        <taxon>Fagales</taxon>
        <taxon>Fagaceae</taxon>
        <taxon>Quercus</taxon>
    </lineage>
</organism>
<evidence type="ECO:0000256" key="3">
    <source>
        <dbReference type="ARBA" id="ARBA00006332"/>
    </source>
</evidence>
<reference evidence="10 11" key="1">
    <citation type="journal article" date="2023" name="G3 (Bethesda)">
        <title>A haplotype-resolved chromosome-scale genome for Quercus rubra L. provides insights into the genetics of adaptive traits for red oak species.</title>
        <authorList>
            <person name="Kapoor B."/>
            <person name="Jenkins J."/>
            <person name="Schmutz J."/>
            <person name="Zhebentyayeva T."/>
            <person name="Kuelheim C."/>
            <person name="Coggeshall M."/>
            <person name="Heim C."/>
            <person name="Lasky J.R."/>
            <person name="Leites L."/>
            <person name="Islam-Faridi N."/>
            <person name="Romero-Severson J."/>
            <person name="DeLeo V.L."/>
            <person name="Lucas S.M."/>
            <person name="Lazic D."/>
            <person name="Gailing O."/>
            <person name="Carlson J."/>
            <person name="Staton M."/>
        </authorList>
    </citation>
    <scope>NUCLEOTIDE SEQUENCE [LARGE SCALE GENOMIC DNA]</scope>
    <source>
        <strain evidence="10">Pseudo-F2</strain>
    </source>
</reference>
<evidence type="ECO:0000256" key="5">
    <source>
        <dbReference type="ARBA" id="ARBA00022454"/>
    </source>
</evidence>
<comment type="subcellular location">
    <subcellularLocation>
        <location evidence="2">Chromosome</location>
        <location evidence="2">Telomere</location>
    </subcellularLocation>
    <subcellularLocation>
        <location evidence="1">Nucleus</location>
    </subcellularLocation>
</comment>
<feature type="compositionally biased region" description="Low complexity" evidence="9">
    <location>
        <begin position="50"/>
        <end position="63"/>
    </location>
</feature>
<feature type="compositionally biased region" description="Pro residues" evidence="9">
    <location>
        <begin position="35"/>
        <end position="49"/>
    </location>
</feature>
<feature type="region of interest" description="Disordered" evidence="9">
    <location>
        <begin position="26"/>
        <end position="63"/>
    </location>
</feature>
<name>A0AAN7FY41_QUERU</name>
<evidence type="ECO:0000256" key="8">
    <source>
        <dbReference type="ARBA" id="ARBA00023242"/>
    </source>
</evidence>
<dbReference type="EMBL" id="JAXUIC010000002">
    <property type="protein sequence ID" value="KAK4599551.1"/>
    <property type="molecule type" value="Genomic_DNA"/>
</dbReference>
<dbReference type="Proteomes" id="UP001324115">
    <property type="component" value="Unassembled WGS sequence"/>
</dbReference>
<keyword evidence="6" id="KW-0779">Telomere</keyword>
<evidence type="ECO:0000256" key="4">
    <source>
        <dbReference type="ARBA" id="ARBA00016175"/>
    </source>
</evidence>
<dbReference type="GO" id="GO:0042162">
    <property type="term" value="F:telomeric DNA binding"/>
    <property type="evidence" value="ECO:0007669"/>
    <property type="project" value="TreeGrafter"/>
</dbReference>
<dbReference type="GO" id="GO:1990879">
    <property type="term" value="C:CST complex"/>
    <property type="evidence" value="ECO:0007669"/>
    <property type="project" value="TreeGrafter"/>
</dbReference>
<keyword evidence="8" id="KW-0539">Nucleus</keyword>
<evidence type="ECO:0000256" key="2">
    <source>
        <dbReference type="ARBA" id="ARBA00004574"/>
    </source>
</evidence>
<keyword evidence="11" id="KW-1185">Reference proteome</keyword>
<dbReference type="PANTHER" id="PTHR14865:SF2">
    <property type="entry name" value="CST COMPLEX SUBUNIT CTC1"/>
    <property type="match status" value="1"/>
</dbReference>
<comment type="caution">
    <text evidence="10">The sequence shown here is derived from an EMBL/GenBank/DDBJ whole genome shotgun (WGS) entry which is preliminary data.</text>
</comment>
<evidence type="ECO:0000313" key="10">
    <source>
        <dbReference type="EMBL" id="KAK4599551.1"/>
    </source>
</evidence>
<dbReference type="GO" id="GO:0010833">
    <property type="term" value="P:telomere maintenance via telomere lengthening"/>
    <property type="evidence" value="ECO:0007669"/>
    <property type="project" value="TreeGrafter"/>
</dbReference>
<comment type="similarity">
    <text evidence="3">Belongs to the CTC1 family.</text>
</comment>
<dbReference type="InterPro" id="IPR042617">
    <property type="entry name" value="CTC1-like"/>
</dbReference>
<evidence type="ECO:0000256" key="6">
    <source>
        <dbReference type="ARBA" id="ARBA00022895"/>
    </source>
</evidence>
<evidence type="ECO:0000256" key="9">
    <source>
        <dbReference type="SAM" id="MobiDB-lite"/>
    </source>
</evidence>
<proteinExistence type="inferred from homology"/>
<evidence type="ECO:0000256" key="1">
    <source>
        <dbReference type="ARBA" id="ARBA00004123"/>
    </source>
</evidence>
<keyword evidence="5" id="KW-0158">Chromosome</keyword>
<gene>
    <name evidence="10" type="ORF">RGQ29_009553</name>
</gene>
<evidence type="ECO:0000256" key="7">
    <source>
        <dbReference type="ARBA" id="ARBA00023125"/>
    </source>
</evidence>